<dbReference type="InterPro" id="IPR028281">
    <property type="entry name" value="Sirohaem_synthase_central"/>
</dbReference>
<dbReference type="EC" id="1.3.1.76" evidence="16"/>
<feature type="active site" description="Proton donor" evidence="16 17">
    <location>
        <position position="270"/>
    </location>
</feature>
<feature type="binding site" evidence="16">
    <location>
        <begin position="331"/>
        <end position="332"/>
    </location>
    <ligand>
        <name>S-adenosyl-L-methionine</name>
        <dbReference type="ChEBI" id="CHEBI:59789"/>
    </ligand>
</feature>
<reference evidence="22" key="1">
    <citation type="submission" date="2018-10" db="EMBL/GenBank/DDBJ databases">
        <authorList>
            <consortium name="NARMS: The National Antimicrobial Resistance Monitoring System"/>
        </authorList>
    </citation>
    <scope>NUCLEOTIDE SEQUENCE [LARGE SCALE GENOMIC DNA]</scope>
    <source>
        <strain evidence="22">CVM N17EC0388</strain>
    </source>
</reference>
<dbReference type="Gene3D" id="3.40.50.720">
    <property type="entry name" value="NAD(P)-binding Rossmann-like Domain"/>
    <property type="match status" value="1"/>
</dbReference>
<feature type="region of interest" description="Uroporphyrinogen-III C-methyltransferase" evidence="16">
    <location>
        <begin position="216"/>
        <end position="468"/>
    </location>
</feature>
<keyword evidence="3 16" id="KW-0597">Phosphoprotein</keyword>
<keyword evidence="4 16" id="KW-0169">Cobalamin biosynthesis</keyword>
<dbReference type="NCBIfam" id="NF007922">
    <property type="entry name" value="PRK10637.1"/>
    <property type="match status" value="1"/>
</dbReference>
<comment type="pathway">
    <text evidence="15 16">Cofactor biosynthesis; adenosylcobalamin biosynthesis; precorrin-2 from uroporphyrinogen III: step 1/1.</text>
</comment>
<feature type="region of interest" description="Precorrin-2 dehydrogenase / sirohydrochlorin ferrochelatase" evidence="16">
    <location>
        <begin position="1"/>
        <end position="204"/>
    </location>
</feature>
<dbReference type="GO" id="GO:0004851">
    <property type="term" value="F:uroporphyrin-III C-methyltransferase activity"/>
    <property type="evidence" value="ECO:0007669"/>
    <property type="project" value="UniProtKB-UniRule"/>
</dbReference>
<dbReference type="InterPro" id="IPR050161">
    <property type="entry name" value="Siro_Cobalamin_biosynth"/>
</dbReference>
<dbReference type="GO" id="GO:0051266">
    <property type="term" value="F:sirohydrochlorin ferrochelatase activity"/>
    <property type="evidence" value="ECO:0007669"/>
    <property type="project" value="UniProtKB-EC"/>
</dbReference>
<comment type="pathway">
    <text evidence="16">Porphyrin-containing compound metabolism; siroheme biosynthesis; siroheme from sirohydrochlorin: step 1/1.</text>
</comment>
<feature type="binding site" evidence="16">
    <location>
        <begin position="43"/>
        <end position="44"/>
    </location>
    <ligand>
        <name>NAD(+)</name>
        <dbReference type="ChEBI" id="CHEBI:57540"/>
    </ligand>
</feature>
<dbReference type="InterPro" id="IPR012409">
    <property type="entry name" value="Sirohaem_synth"/>
</dbReference>
<dbReference type="GO" id="GO:0032259">
    <property type="term" value="P:methylation"/>
    <property type="evidence" value="ECO:0007669"/>
    <property type="project" value="UniProtKB-KW"/>
</dbReference>
<evidence type="ECO:0000256" key="9">
    <source>
        <dbReference type="ARBA" id="ARBA00023027"/>
    </source>
</evidence>
<dbReference type="PANTHER" id="PTHR45790:SF1">
    <property type="entry name" value="SIROHEME SYNTHASE"/>
    <property type="match status" value="1"/>
</dbReference>
<dbReference type="Gene3D" id="3.40.1010.10">
    <property type="entry name" value="Cobalt-precorrin-4 Transmethylase, Domain 1"/>
    <property type="match status" value="1"/>
</dbReference>
<feature type="binding site" evidence="16">
    <location>
        <begin position="301"/>
        <end position="303"/>
    </location>
    <ligand>
        <name>S-adenosyl-L-methionine</name>
        <dbReference type="ChEBI" id="CHEBI:59789"/>
    </ligand>
</feature>
<dbReference type="NCBIfam" id="NF004790">
    <property type="entry name" value="PRK06136.1"/>
    <property type="match status" value="1"/>
</dbReference>
<dbReference type="FunFam" id="3.40.1010.10:FF:000001">
    <property type="entry name" value="Siroheme synthase"/>
    <property type="match status" value="1"/>
</dbReference>
<accession>A0A3L0VVN1</accession>
<dbReference type="InterPro" id="IPR014777">
    <property type="entry name" value="4pyrrole_Mease_sub1"/>
</dbReference>
<keyword evidence="10 16" id="KW-0456">Lyase</keyword>
<dbReference type="EC" id="4.99.1.4" evidence="16"/>
<feature type="binding site" evidence="16">
    <location>
        <position position="225"/>
    </location>
    <ligand>
        <name>S-adenosyl-L-methionine</name>
        <dbReference type="ChEBI" id="CHEBI:59789"/>
    </ligand>
</feature>
<dbReference type="InterPro" id="IPR003043">
    <property type="entry name" value="Uropor_MeTrfase_CS"/>
</dbReference>
<dbReference type="FunFam" id="3.30.160.110:FF:000001">
    <property type="entry name" value="Siroheme synthase"/>
    <property type="match status" value="1"/>
</dbReference>
<dbReference type="HAMAP" id="MF_01646">
    <property type="entry name" value="Siroheme_synth"/>
    <property type="match status" value="1"/>
</dbReference>
<keyword evidence="11 16" id="KW-0627">Porphyrin biosynthesis</keyword>
<evidence type="ECO:0000256" key="2">
    <source>
        <dbReference type="ARBA" id="ARBA00005879"/>
    </source>
</evidence>
<dbReference type="GO" id="GO:0019354">
    <property type="term" value="P:siroheme biosynthetic process"/>
    <property type="evidence" value="ECO:0007669"/>
    <property type="project" value="UniProtKB-UniRule"/>
</dbReference>
<keyword evidence="6 16" id="KW-0808">Transferase</keyword>
<comment type="caution">
    <text evidence="22">The sequence shown here is derived from an EMBL/GenBank/DDBJ whole genome shotgun (WGS) entry which is preliminary data.</text>
</comment>
<dbReference type="Pfam" id="PF10414">
    <property type="entry name" value="CysG_dimeriser"/>
    <property type="match status" value="1"/>
</dbReference>
<evidence type="ECO:0000256" key="18">
    <source>
        <dbReference type="RuleBase" id="RU003960"/>
    </source>
</evidence>
<comment type="similarity">
    <text evidence="2 18">Belongs to the precorrin methyltransferase family.</text>
</comment>
<dbReference type="EC" id="2.1.1.107" evidence="16"/>
<dbReference type="UniPathway" id="UPA00262">
    <property type="reaction ID" value="UER00211"/>
</dbReference>
<dbReference type="PROSITE" id="PS00840">
    <property type="entry name" value="SUMT_2"/>
    <property type="match status" value="1"/>
</dbReference>
<evidence type="ECO:0000256" key="5">
    <source>
        <dbReference type="ARBA" id="ARBA00022603"/>
    </source>
</evidence>
<keyword evidence="12 16" id="KW-0511">Multifunctional enzyme</keyword>
<evidence type="ECO:0000256" key="10">
    <source>
        <dbReference type="ARBA" id="ARBA00023239"/>
    </source>
</evidence>
<comment type="catalytic activity">
    <reaction evidence="16">
        <text>uroporphyrinogen III + 2 S-adenosyl-L-methionine = precorrin-2 + 2 S-adenosyl-L-homocysteine + H(+)</text>
        <dbReference type="Rhea" id="RHEA:32459"/>
        <dbReference type="ChEBI" id="CHEBI:15378"/>
        <dbReference type="ChEBI" id="CHEBI:57308"/>
        <dbReference type="ChEBI" id="CHEBI:57856"/>
        <dbReference type="ChEBI" id="CHEBI:58827"/>
        <dbReference type="ChEBI" id="CHEBI:59789"/>
        <dbReference type="EC" id="2.1.1.107"/>
    </reaction>
</comment>
<comment type="pathway">
    <text evidence="16">Cofactor biosynthesis; adenosylcobalamin biosynthesis; sirohydrochlorin from precorrin-2: step 1/1.</text>
</comment>
<dbReference type="Gene3D" id="3.30.950.10">
    <property type="entry name" value="Methyltransferase, Cobalt-precorrin-4 Transmethylase, Domain 2"/>
    <property type="match status" value="1"/>
</dbReference>
<dbReference type="PIRSF" id="PIRSF036426">
    <property type="entry name" value="Sirohaem_synth"/>
    <property type="match status" value="1"/>
</dbReference>
<dbReference type="Gene3D" id="3.30.160.110">
    <property type="entry name" value="Siroheme synthase, domain 2"/>
    <property type="match status" value="1"/>
</dbReference>
<dbReference type="Pfam" id="PF00590">
    <property type="entry name" value="TP_methylase"/>
    <property type="match status" value="1"/>
</dbReference>
<keyword evidence="5 16" id="KW-0489">Methyltransferase</keyword>
<dbReference type="FunFam" id="3.30.950.10:FF:000001">
    <property type="entry name" value="Siroheme synthase"/>
    <property type="match status" value="1"/>
</dbReference>
<evidence type="ECO:0000313" key="22">
    <source>
        <dbReference type="EMBL" id="MHO03858.1"/>
    </source>
</evidence>
<dbReference type="GO" id="GO:0009236">
    <property type="term" value="P:cobalamin biosynthetic process"/>
    <property type="evidence" value="ECO:0007669"/>
    <property type="project" value="UniProtKB-UniRule"/>
</dbReference>
<feature type="binding site" evidence="16">
    <location>
        <begin position="22"/>
        <end position="23"/>
    </location>
    <ligand>
        <name>NAD(+)</name>
        <dbReference type="ChEBI" id="CHEBI:57540"/>
    </ligand>
</feature>
<dbReference type="EMBL" id="RNRV01000007">
    <property type="protein sequence ID" value="MHO03858.1"/>
    <property type="molecule type" value="Genomic_DNA"/>
</dbReference>
<dbReference type="Gene3D" id="1.10.8.210">
    <property type="entry name" value="Sirohaem synthase, dimerisation domain"/>
    <property type="match status" value="1"/>
</dbReference>
<evidence type="ECO:0000256" key="3">
    <source>
        <dbReference type="ARBA" id="ARBA00022553"/>
    </source>
</evidence>
<dbReference type="InterPro" id="IPR035996">
    <property type="entry name" value="4pyrrol_Methylase_sf"/>
</dbReference>
<dbReference type="InterPro" id="IPR006367">
    <property type="entry name" value="Sirohaem_synthase_N"/>
</dbReference>
<keyword evidence="9 16" id="KW-0520">NAD</keyword>
<evidence type="ECO:0000256" key="12">
    <source>
        <dbReference type="ARBA" id="ARBA00023268"/>
    </source>
</evidence>
<dbReference type="NCBIfam" id="TIGR01470">
    <property type="entry name" value="cysG_Nterm"/>
    <property type="match status" value="1"/>
</dbReference>
<comment type="catalytic activity">
    <reaction evidence="16">
        <text>siroheme + 2 H(+) = sirohydrochlorin + Fe(2+)</text>
        <dbReference type="Rhea" id="RHEA:24360"/>
        <dbReference type="ChEBI" id="CHEBI:15378"/>
        <dbReference type="ChEBI" id="CHEBI:29033"/>
        <dbReference type="ChEBI" id="CHEBI:58351"/>
        <dbReference type="ChEBI" id="CHEBI:60052"/>
        <dbReference type="EC" id="4.99.1.4"/>
    </reaction>
</comment>
<evidence type="ECO:0000256" key="7">
    <source>
        <dbReference type="ARBA" id="ARBA00022691"/>
    </source>
</evidence>
<proteinExistence type="inferred from homology"/>
<keyword evidence="8 16" id="KW-0560">Oxidoreductase</keyword>
<dbReference type="Pfam" id="PF13241">
    <property type="entry name" value="NAD_binding_7"/>
    <property type="match status" value="1"/>
</dbReference>
<evidence type="ECO:0000259" key="20">
    <source>
        <dbReference type="Pfam" id="PF10414"/>
    </source>
</evidence>
<evidence type="ECO:0000259" key="19">
    <source>
        <dbReference type="Pfam" id="PF00590"/>
    </source>
</evidence>
<evidence type="ECO:0000256" key="11">
    <source>
        <dbReference type="ARBA" id="ARBA00023244"/>
    </source>
</evidence>
<dbReference type="GO" id="GO:0043115">
    <property type="term" value="F:precorrin-2 dehydrogenase activity"/>
    <property type="evidence" value="ECO:0007669"/>
    <property type="project" value="UniProtKB-UniRule"/>
</dbReference>
<dbReference type="GO" id="GO:0051287">
    <property type="term" value="F:NAD binding"/>
    <property type="evidence" value="ECO:0007669"/>
    <property type="project" value="InterPro"/>
</dbReference>
<feature type="domain" description="Sirohaem synthase dimerisation" evidence="20">
    <location>
        <begin position="150"/>
        <end position="207"/>
    </location>
</feature>
<feature type="domain" description="Siroheme synthase central" evidence="21">
    <location>
        <begin position="119"/>
        <end position="145"/>
    </location>
</feature>
<dbReference type="InterPro" id="IPR000878">
    <property type="entry name" value="4pyrrol_Mease"/>
</dbReference>
<dbReference type="PANTHER" id="PTHR45790">
    <property type="entry name" value="SIROHEME SYNTHASE-RELATED"/>
    <property type="match status" value="1"/>
</dbReference>
<dbReference type="InterPro" id="IPR014776">
    <property type="entry name" value="4pyrrole_Mease_sub2"/>
</dbReference>
<feature type="active site" description="Proton acceptor" evidence="16 17">
    <location>
        <position position="248"/>
    </location>
</feature>
<dbReference type="AlphaFoldDB" id="A0A3L0VVN1"/>
<evidence type="ECO:0000256" key="16">
    <source>
        <dbReference type="HAMAP-Rule" id="MF_01646"/>
    </source>
</evidence>
<dbReference type="Pfam" id="PF14824">
    <property type="entry name" value="Sirohm_synth_M"/>
    <property type="match status" value="1"/>
</dbReference>
<dbReference type="InterPro" id="IPR036291">
    <property type="entry name" value="NAD(P)-bd_dom_sf"/>
</dbReference>
<feature type="binding site" evidence="16">
    <location>
        <position position="412"/>
    </location>
    <ligand>
        <name>S-adenosyl-L-methionine</name>
        <dbReference type="ChEBI" id="CHEBI:59789"/>
    </ligand>
</feature>
<comment type="catalytic activity">
    <reaction evidence="14 16">
        <text>precorrin-2 + NAD(+) = sirohydrochlorin + NADH + 2 H(+)</text>
        <dbReference type="Rhea" id="RHEA:15613"/>
        <dbReference type="ChEBI" id="CHEBI:15378"/>
        <dbReference type="ChEBI" id="CHEBI:57540"/>
        <dbReference type="ChEBI" id="CHEBI:57945"/>
        <dbReference type="ChEBI" id="CHEBI:58351"/>
        <dbReference type="ChEBI" id="CHEBI:58827"/>
        <dbReference type="EC" id="1.3.1.76"/>
    </reaction>
</comment>
<feature type="binding site" evidence="16">
    <location>
        <position position="383"/>
    </location>
    <ligand>
        <name>S-adenosyl-L-methionine</name>
        <dbReference type="ChEBI" id="CHEBI:59789"/>
    </ligand>
</feature>
<dbReference type="InterPro" id="IPR019478">
    <property type="entry name" value="Sirohaem_synthase_dimer_dom"/>
</dbReference>
<comment type="function">
    <text evidence="16">Multifunctional enzyme that catalyzes the SAM-dependent methylations of uroporphyrinogen III at position C-2 and C-7 to form precorrin-2 via precorrin-1. Then it catalyzes the NAD-dependent ring dehydrogenation of precorrin-2 to yield sirohydrochlorin. Finally, it catalyzes the ferrochelation of sirohydrochlorin to yield siroheme.</text>
</comment>
<dbReference type="InterPro" id="IPR037115">
    <property type="entry name" value="Sirohaem_synt_dimer_dom_sf"/>
</dbReference>
<dbReference type="InterPro" id="IPR006366">
    <property type="entry name" value="CobA/CysG_C"/>
</dbReference>
<feature type="binding site" evidence="16">
    <location>
        <position position="306"/>
    </location>
    <ligand>
        <name>S-adenosyl-L-methionine</name>
        <dbReference type="ChEBI" id="CHEBI:59789"/>
    </ligand>
</feature>
<dbReference type="PROSITE" id="PS00839">
    <property type="entry name" value="SUMT_1"/>
    <property type="match status" value="1"/>
</dbReference>
<evidence type="ECO:0000256" key="13">
    <source>
        <dbReference type="ARBA" id="ARBA00025705"/>
    </source>
</evidence>
<comment type="similarity">
    <text evidence="16">In the N-terminal section; belongs to the precorrin-2 dehydrogenase / sirohydrochlorin ferrochelatase family.</text>
</comment>
<keyword evidence="7 16" id="KW-0949">S-adenosyl-L-methionine</keyword>
<organism evidence="22">
    <name type="scientific">Escherichia coli</name>
    <dbReference type="NCBI Taxonomy" id="562"/>
    <lineage>
        <taxon>Bacteria</taxon>
        <taxon>Pseudomonadati</taxon>
        <taxon>Pseudomonadota</taxon>
        <taxon>Gammaproteobacteria</taxon>
        <taxon>Enterobacterales</taxon>
        <taxon>Enterobacteriaceae</taxon>
        <taxon>Escherichia</taxon>
    </lineage>
</organism>
<dbReference type="SUPFAM" id="SSF51735">
    <property type="entry name" value="NAD(P)-binding Rossmann-fold domains"/>
    <property type="match status" value="1"/>
</dbReference>
<evidence type="ECO:0000256" key="14">
    <source>
        <dbReference type="ARBA" id="ARBA00047561"/>
    </source>
</evidence>
<comment type="similarity">
    <text evidence="16">In the C-terminal section; belongs to the precorrin methyltransferase family.</text>
</comment>
<feature type="domain" description="Tetrapyrrole methylase" evidence="19">
    <location>
        <begin position="218"/>
        <end position="427"/>
    </location>
</feature>
<evidence type="ECO:0000256" key="15">
    <source>
        <dbReference type="ARBA" id="ARBA00060548"/>
    </source>
</evidence>
<evidence type="ECO:0000256" key="4">
    <source>
        <dbReference type="ARBA" id="ARBA00022573"/>
    </source>
</evidence>
<dbReference type="CDD" id="cd11642">
    <property type="entry name" value="SUMT"/>
    <property type="match status" value="1"/>
</dbReference>
<dbReference type="UniPathway" id="UPA00148">
    <property type="reaction ID" value="UER00211"/>
</dbReference>
<feature type="modified residue" description="Phosphoserine" evidence="16">
    <location>
        <position position="128"/>
    </location>
</feature>
<evidence type="ECO:0000256" key="8">
    <source>
        <dbReference type="ARBA" id="ARBA00023002"/>
    </source>
</evidence>
<comment type="pathway">
    <text evidence="13 16">Porphyrin-containing compound metabolism; siroheme biosynthesis; precorrin-2 from uroporphyrinogen III: step 1/1.</text>
</comment>
<dbReference type="NCBIfam" id="TIGR01469">
    <property type="entry name" value="cobA_cysG_Cterm"/>
    <property type="match status" value="1"/>
</dbReference>
<protein>
    <recommendedName>
        <fullName evidence="16">Siroheme synthase</fullName>
    </recommendedName>
    <domain>
        <recommendedName>
            <fullName evidence="16">Uroporphyrinogen-III C-methyltransferase</fullName>
            <shortName evidence="16">Urogen III methylase</shortName>
            <ecNumber evidence="16">2.1.1.107</ecNumber>
        </recommendedName>
        <alternativeName>
            <fullName evidence="16">SUMT</fullName>
        </alternativeName>
        <alternativeName>
            <fullName evidence="16">Uroporphyrinogen III methylase</fullName>
            <shortName evidence="16">UROM</shortName>
        </alternativeName>
    </domain>
    <domain>
        <recommendedName>
            <fullName evidence="16">Precorrin-2 dehydrogenase</fullName>
            <ecNumber evidence="16">1.3.1.76</ecNumber>
        </recommendedName>
    </domain>
    <domain>
        <recommendedName>
            <fullName evidence="16">Sirohydrochlorin ferrochelatase</fullName>
            <ecNumber evidence="16">4.99.1.4</ecNumber>
        </recommendedName>
    </domain>
</protein>
<evidence type="ECO:0000256" key="17">
    <source>
        <dbReference type="PIRSR" id="PIRSR036426-1"/>
    </source>
</evidence>
<name>A0A3L0VVN1_ECOLX</name>
<evidence type="ECO:0000259" key="21">
    <source>
        <dbReference type="Pfam" id="PF14824"/>
    </source>
</evidence>
<evidence type="ECO:0000256" key="1">
    <source>
        <dbReference type="ARBA" id="ARBA00005010"/>
    </source>
</evidence>
<evidence type="ECO:0000256" key="6">
    <source>
        <dbReference type="ARBA" id="ARBA00022679"/>
    </source>
</evidence>
<dbReference type="SUPFAM" id="SSF53790">
    <property type="entry name" value="Tetrapyrrole methylase"/>
    <property type="match status" value="1"/>
</dbReference>
<gene>
    <name evidence="22" type="primary">cobA</name>
    <name evidence="16" type="synonym">cysG</name>
    <name evidence="22" type="ORF">D9F05_05660</name>
</gene>
<sequence>MDYLPIFCRLDNKPVLLVGGGEVAERKARLLLDAGARLTMVSPVLDPELAALAASGTIDWLAAEFEPAQLTGKWLVVAATDRREVNALVYQSANQAGIFANVVDDPKRSSFIMPSIIDRSPLMVAISSGGKAPVLARLLREKLEALLPQHLGAIAAFAGGLRDRVKARFASMGERRQFWERLLGADRLGQALARGDKASANQLADALFAEDAGAKGEVILVGAGPGDPGLLTLHALRQMQQADLVVYDRLVSDEVMALVRRDARRIFVGKQAGNHCVPQEGINQLLLEEASKGQRVVRLKGGDPFIFGRGGEELETLVGSGVGFQVVPGITAASGCAAYAGIPLTHRDHAQSVRFVTAHGKGGTQDLDWPLLARDQQTLVFYMGLSSCATIRQKLTAHGKAGTTPVALIERGTQPRQRVIRGTLDQLPELAVGVESPALIMVGSVVTLADKLAWFGQTNHGIQAAALA</sequence>
<comment type="pathway">
    <text evidence="1 16">Porphyrin-containing compound metabolism; siroheme biosynthesis; sirohydrochlorin from precorrin-2: step 1/1.</text>
</comment>
<dbReference type="SUPFAM" id="SSF75615">
    <property type="entry name" value="Siroheme synthase middle domains-like"/>
    <property type="match status" value="1"/>
</dbReference>